<sequence>MSPGPSWIWVRLMNRAGGFAMRVSPRLSAPAGETLDPLKSSTELIGLDEAFLMTPERQNPSSQAMAQLNVLSNVMGNAMNWDLLEHLKSSTADQNHQLHCPRSENCLKVQQLHTGENRQLLVEMQLQGCHHHQLAPSTCCLCQHWTKDCIMLLERLVAAVEECFTDSWAWCC</sequence>
<comment type="caution">
    <text evidence="1">The sequence shown here is derived from an EMBL/GenBank/DDBJ whole genome shotgun (WGS) entry which is preliminary data.</text>
</comment>
<gene>
    <name evidence="1" type="ORF">Y1Q_0011841</name>
</gene>
<proteinExistence type="predicted"/>
<name>A0A151LYP2_ALLMI</name>
<keyword evidence="2" id="KW-1185">Reference proteome</keyword>
<evidence type="ECO:0000313" key="1">
    <source>
        <dbReference type="EMBL" id="KYO17352.1"/>
    </source>
</evidence>
<dbReference type="AlphaFoldDB" id="A0A151LYP2"/>
<organism evidence="1 2">
    <name type="scientific">Alligator mississippiensis</name>
    <name type="common">American alligator</name>
    <dbReference type="NCBI Taxonomy" id="8496"/>
    <lineage>
        <taxon>Eukaryota</taxon>
        <taxon>Metazoa</taxon>
        <taxon>Chordata</taxon>
        <taxon>Craniata</taxon>
        <taxon>Vertebrata</taxon>
        <taxon>Euteleostomi</taxon>
        <taxon>Archelosauria</taxon>
        <taxon>Archosauria</taxon>
        <taxon>Crocodylia</taxon>
        <taxon>Alligatoridae</taxon>
        <taxon>Alligatorinae</taxon>
        <taxon>Alligator</taxon>
    </lineage>
</organism>
<dbReference type="EMBL" id="AKHW03007022">
    <property type="protein sequence ID" value="KYO17352.1"/>
    <property type="molecule type" value="Genomic_DNA"/>
</dbReference>
<dbReference type="Proteomes" id="UP000050525">
    <property type="component" value="Unassembled WGS sequence"/>
</dbReference>
<reference evidence="1 2" key="1">
    <citation type="journal article" date="2012" name="Genome Biol.">
        <title>Sequencing three crocodilian genomes to illuminate the evolution of archosaurs and amniotes.</title>
        <authorList>
            <person name="St John J.A."/>
            <person name="Braun E.L."/>
            <person name="Isberg S.R."/>
            <person name="Miles L.G."/>
            <person name="Chong A.Y."/>
            <person name="Gongora J."/>
            <person name="Dalzell P."/>
            <person name="Moran C."/>
            <person name="Bed'hom B."/>
            <person name="Abzhanov A."/>
            <person name="Burgess S.C."/>
            <person name="Cooksey A.M."/>
            <person name="Castoe T.A."/>
            <person name="Crawford N.G."/>
            <person name="Densmore L.D."/>
            <person name="Drew J.C."/>
            <person name="Edwards S.V."/>
            <person name="Faircloth B.C."/>
            <person name="Fujita M.K."/>
            <person name="Greenwold M.J."/>
            <person name="Hoffmann F.G."/>
            <person name="Howard J.M."/>
            <person name="Iguchi T."/>
            <person name="Janes D.E."/>
            <person name="Khan S.Y."/>
            <person name="Kohno S."/>
            <person name="de Koning A.J."/>
            <person name="Lance S.L."/>
            <person name="McCarthy F.M."/>
            <person name="McCormack J.E."/>
            <person name="Merchant M.E."/>
            <person name="Peterson D.G."/>
            <person name="Pollock D.D."/>
            <person name="Pourmand N."/>
            <person name="Raney B.J."/>
            <person name="Roessler K.A."/>
            <person name="Sanford J.R."/>
            <person name="Sawyer R.H."/>
            <person name="Schmidt C.J."/>
            <person name="Triplett E.W."/>
            <person name="Tuberville T.D."/>
            <person name="Venegas-Anaya M."/>
            <person name="Howard J.T."/>
            <person name="Jarvis E.D."/>
            <person name="Guillette L.J.Jr."/>
            <person name="Glenn T.C."/>
            <person name="Green R.E."/>
            <person name="Ray D.A."/>
        </authorList>
    </citation>
    <scope>NUCLEOTIDE SEQUENCE [LARGE SCALE GENOMIC DNA]</scope>
    <source>
        <strain evidence="1">KSC_2009_1</strain>
    </source>
</reference>
<accession>A0A151LYP2</accession>
<protein>
    <submittedName>
        <fullName evidence="1">Uncharacterized protein</fullName>
    </submittedName>
</protein>
<evidence type="ECO:0000313" key="2">
    <source>
        <dbReference type="Proteomes" id="UP000050525"/>
    </source>
</evidence>